<keyword evidence="2 4" id="KW-0378">Hydrolase</keyword>
<dbReference type="Gene3D" id="2.115.10.20">
    <property type="entry name" value="Glycosyl hydrolase domain, family 43"/>
    <property type="match status" value="1"/>
</dbReference>
<dbReference type="Gene3D" id="2.60.120.200">
    <property type="match status" value="1"/>
</dbReference>
<evidence type="ECO:0000313" key="7">
    <source>
        <dbReference type="EMBL" id="KZL74508.1"/>
    </source>
</evidence>
<feature type="domain" description="Beta-xylosidase C-terminal Concanavalin A-like" evidence="6">
    <location>
        <begin position="389"/>
        <end position="484"/>
    </location>
</feature>
<proteinExistence type="inferred from homology"/>
<dbReference type="InterPro" id="IPR013320">
    <property type="entry name" value="ConA-like_dom_sf"/>
</dbReference>
<dbReference type="InterPro" id="IPR041542">
    <property type="entry name" value="GH43_C2"/>
</dbReference>
<comment type="similarity">
    <text evidence="1 4">Belongs to the glycosyl hydrolase 43 family.</text>
</comment>
<dbReference type="PANTHER" id="PTHR42812">
    <property type="entry name" value="BETA-XYLOSIDASE"/>
    <property type="match status" value="1"/>
</dbReference>
<dbReference type="GO" id="GO:0004553">
    <property type="term" value="F:hydrolase activity, hydrolyzing O-glycosyl compounds"/>
    <property type="evidence" value="ECO:0007669"/>
    <property type="project" value="InterPro"/>
</dbReference>
<evidence type="ECO:0000256" key="4">
    <source>
        <dbReference type="RuleBase" id="RU361187"/>
    </source>
</evidence>
<dbReference type="EMBL" id="LFIV01000032">
    <property type="protein sequence ID" value="KZL74508.1"/>
    <property type="molecule type" value="Genomic_DNA"/>
</dbReference>
<dbReference type="Pfam" id="PF04616">
    <property type="entry name" value="Glyco_hydro_43"/>
    <property type="match status" value="2"/>
</dbReference>
<dbReference type="CDD" id="cd18833">
    <property type="entry name" value="GH43_PcXyl-like"/>
    <property type="match status" value="1"/>
</dbReference>
<dbReference type="STRING" id="708197.A0A166VFH0"/>
<evidence type="ECO:0000256" key="5">
    <source>
        <dbReference type="SAM" id="SignalP"/>
    </source>
</evidence>
<protein>
    <submittedName>
        <fullName evidence="7">Glycoside hydrolase family 43 protein</fullName>
    </submittedName>
</protein>
<keyword evidence="5" id="KW-0732">Signal</keyword>
<sequence>MKMLSRVISALWLATVTLFSSVPVEATQGSNSTFYNPIIPGFHPDPSCMFLPEWDETFFCASSSFNAFPGIPLHASKDLQNWKLIGTIAKFQGTGCENLHTAGHVLNRKEQLPRLAETNRSTRQALYKLTGPSGIWAPTLRYHDETFWLVTTLVDDEKEAADASRWDNIIFRAKDPYDPASWSNAVHFEFEGYDTEPFWDDDGKAYMNGAHAWKVGPWIQQTEANLETGEVGEWKTIWNGTGGMKDHIFIAKMDGGTGLGHMVTIARSKNIDGPYESNPANPILTNANTTEYFQTVGHADLFQDASGNWWSVALATRSGPEWLHFPMVRETVLTAATWKEGEWPYLTPISGKMSGWEMPSYSLEVEGPGPWTSLGEVKGDDISFGPNSSIPAHFTHWRYPIEKSYTVSPPEHPNSLRLTPSKLNLTAFNGNYAGQEGQTFIGRRQQDTLFAYSVDVDFAPTAVEEEVGVSVFLTQNHHFDLGLVLLPAKARTRAFPGQNLTVIEEPDELKFHFRFRGESYVPIPANIVVPVPEEWVGEPLHLEIKGVNATHYSFSAGPAGTASCMQTLLYASNDALSWGFTGECERILEPSVS</sequence>
<evidence type="ECO:0000313" key="8">
    <source>
        <dbReference type="Proteomes" id="UP000076552"/>
    </source>
</evidence>
<dbReference type="SUPFAM" id="SSF75005">
    <property type="entry name" value="Arabinanase/levansucrase/invertase"/>
    <property type="match status" value="1"/>
</dbReference>
<dbReference type="SUPFAM" id="SSF49899">
    <property type="entry name" value="Concanavalin A-like lectins/glucanases"/>
    <property type="match status" value="1"/>
</dbReference>
<dbReference type="Pfam" id="PF17851">
    <property type="entry name" value="GH43_C2"/>
    <property type="match status" value="1"/>
</dbReference>
<evidence type="ECO:0000259" key="6">
    <source>
        <dbReference type="Pfam" id="PF17851"/>
    </source>
</evidence>
<dbReference type="InterPro" id="IPR051795">
    <property type="entry name" value="Glycosyl_Hydrlase_43"/>
</dbReference>
<accession>A0A166VFH0</accession>
<dbReference type="InterPro" id="IPR023296">
    <property type="entry name" value="Glyco_hydro_beta-prop_sf"/>
</dbReference>
<reference evidence="7 8" key="1">
    <citation type="submission" date="2015-06" db="EMBL/GenBank/DDBJ databases">
        <title>Survival trade-offs in plant roots during colonization by closely related pathogenic and mutualistic fungi.</title>
        <authorList>
            <person name="Hacquard S."/>
            <person name="Kracher B."/>
            <person name="Hiruma K."/>
            <person name="Weinman A."/>
            <person name="Muench P."/>
            <person name="Garrido Oter R."/>
            <person name="Ver Loren van Themaat E."/>
            <person name="Dallerey J.-F."/>
            <person name="Damm U."/>
            <person name="Henrissat B."/>
            <person name="Lespinet O."/>
            <person name="Thon M."/>
            <person name="Kemen E."/>
            <person name="McHardy A.C."/>
            <person name="Schulze-Lefert P."/>
            <person name="O'Connell R.J."/>
        </authorList>
    </citation>
    <scope>NUCLEOTIDE SEQUENCE [LARGE SCALE GENOMIC DNA]</scope>
    <source>
        <strain evidence="7 8">0861</strain>
    </source>
</reference>
<keyword evidence="3 4" id="KW-0326">Glycosidase</keyword>
<evidence type="ECO:0000256" key="1">
    <source>
        <dbReference type="ARBA" id="ARBA00009865"/>
    </source>
</evidence>
<name>A0A166VFH0_9PEZI</name>
<dbReference type="PANTHER" id="PTHR42812:SF17">
    <property type="entry name" value="BETA-XYLOSIDASE C-TERMINAL CONCANAVALIN A-LIKE DOMAIN-CONTAINING PROTEIN-RELATED"/>
    <property type="match status" value="1"/>
</dbReference>
<gene>
    <name evidence="7" type="ORF">CT0861_09362</name>
</gene>
<feature type="signal peptide" evidence="5">
    <location>
        <begin position="1"/>
        <end position="26"/>
    </location>
</feature>
<keyword evidence="8" id="KW-1185">Reference proteome</keyword>
<feature type="chain" id="PRO_5007881147" evidence="5">
    <location>
        <begin position="27"/>
        <end position="593"/>
    </location>
</feature>
<evidence type="ECO:0000256" key="3">
    <source>
        <dbReference type="ARBA" id="ARBA00023295"/>
    </source>
</evidence>
<dbReference type="Proteomes" id="UP000076552">
    <property type="component" value="Unassembled WGS sequence"/>
</dbReference>
<dbReference type="InterPro" id="IPR006710">
    <property type="entry name" value="Glyco_hydro_43"/>
</dbReference>
<comment type="caution">
    <text evidence="7">The sequence shown here is derived from an EMBL/GenBank/DDBJ whole genome shotgun (WGS) entry which is preliminary data.</text>
</comment>
<dbReference type="AlphaFoldDB" id="A0A166VFH0"/>
<organism evidence="7 8">
    <name type="scientific">Colletotrichum tofieldiae</name>
    <dbReference type="NCBI Taxonomy" id="708197"/>
    <lineage>
        <taxon>Eukaryota</taxon>
        <taxon>Fungi</taxon>
        <taxon>Dikarya</taxon>
        <taxon>Ascomycota</taxon>
        <taxon>Pezizomycotina</taxon>
        <taxon>Sordariomycetes</taxon>
        <taxon>Hypocreomycetidae</taxon>
        <taxon>Glomerellales</taxon>
        <taxon>Glomerellaceae</taxon>
        <taxon>Colletotrichum</taxon>
        <taxon>Colletotrichum spaethianum species complex</taxon>
    </lineage>
</organism>
<dbReference type="GO" id="GO:0005975">
    <property type="term" value="P:carbohydrate metabolic process"/>
    <property type="evidence" value="ECO:0007669"/>
    <property type="project" value="InterPro"/>
</dbReference>
<evidence type="ECO:0000256" key="2">
    <source>
        <dbReference type="ARBA" id="ARBA00022801"/>
    </source>
</evidence>